<evidence type="ECO:0000256" key="2">
    <source>
        <dbReference type="ARBA" id="ARBA00005587"/>
    </source>
</evidence>
<dbReference type="GO" id="GO:0005886">
    <property type="term" value="C:plasma membrane"/>
    <property type="evidence" value="ECO:0007669"/>
    <property type="project" value="TreeGrafter"/>
</dbReference>
<dbReference type="OMA" id="YHETIEV"/>
<name>A0A1X2HV71_SYNRA</name>
<dbReference type="InParanoid" id="A0A1X2HV71"/>
<feature type="transmembrane region" description="Helical" evidence="6">
    <location>
        <begin position="144"/>
        <end position="162"/>
    </location>
</feature>
<feature type="transmembrane region" description="Helical" evidence="6">
    <location>
        <begin position="201"/>
        <end position="219"/>
    </location>
</feature>
<feature type="transmembrane region" description="Helical" evidence="6">
    <location>
        <begin position="49"/>
        <end position="70"/>
    </location>
</feature>
<comment type="subcellular location">
    <subcellularLocation>
        <location evidence="1">Membrane</location>
        <topology evidence="1">Multi-pass membrane protein</topology>
    </subcellularLocation>
</comment>
<proteinExistence type="inferred from homology"/>
<evidence type="ECO:0000313" key="7">
    <source>
        <dbReference type="EMBL" id="ORZ02988.1"/>
    </source>
</evidence>
<evidence type="ECO:0000256" key="3">
    <source>
        <dbReference type="ARBA" id="ARBA00022692"/>
    </source>
</evidence>
<evidence type="ECO:0000256" key="5">
    <source>
        <dbReference type="ARBA" id="ARBA00023136"/>
    </source>
</evidence>
<reference evidence="7 8" key="1">
    <citation type="submission" date="2016-07" db="EMBL/GenBank/DDBJ databases">
        <title>Pervasive Adenine N6-methylation of Active Genes in Fungi.</title>
        <authorList>
            <consortium name="DOE Joint Genome Institute"/>
            <person name="Mondo S.J."/>
            <person name="Dannebaum R.O."/>
            <person name="Kuo R.C."/>
            <person name="Labutti K."/>
            <person name="Haridas S."/>
            <person name="Kuo A."/>
            <person name="Salamov A."/>
            <person name="Ahrendt S.R."/>
            <person name="Lipzen A."/>
            <person name="Sullivan W."/>
            <person name="Andreopoulos W.B."/>
            <person name="Clum A."/>
            <person name="Lindquist E."/>
            <person name="Daum C."/>
            <person name="Ramamoorthy G.K."/>
            <person name="Gryganskyi A."/>
            <person name="Culley D."/>
            <person name="Magnuson J.K."/>
            <person name="James T.Y."/>
            <person name="O'Malley M.A."/>
            <person name="Stajich J.E."/>
            <person name="Spatafora J.W."/>
            <person name="Visel A."/>
            <person name="Grigoriev I.V."/>
        </authorList>
    </citation>
    <scope>NUCLEOTIDE SEQUENCE [LARGE SCALE GENOMIC DNA]</scope>
    <source>
        <strain evidence="7 8">NRRL 2496</strain>
    </source>
</reference>
<dbReference type="AlphaFoldDB" id="A0A1X2HV71"/>
<evidence type="ECO:0000313" key="8">
    <source>
        <dbReference type="Proteomes" id="UP000242180"/>
    </source>
</evidence>
<evidence type="ECO:0000256" key="1">
    <source>
        <dbReference type="ARBA" id="ARBA00004141"/>
    </source>
</evidence>
<protein>
    <submittedName>
        <fullName evidence="7">GPR1/FUN34/yaaH family-domain-containing protein</fullName>
    </submittedName>
</protein>
<dbReference type="InterPro" id="IPR000791">
    <property type="entry name" value="Gpr1/Fun34/SatP-like"/>
</dbReference>
<dbReference type="Proteomes" id="UP000242180">
    <property type="component" value="Unassembled WGS sequence"/>
</dbReference>
<dbReference type="PANTHER" id="PTHR31123">
    <property type="entry name" value="ACCUMULATION OF DYADS PROTEIN 2-RELATED"/>
    <property type="match status" value="1"/>
</dbReference>
<dbReference type="Pfam" id="PF01184">
    <property type="entry name" value="Gpr1_Fun34_YaaH"/>
    <property type="match status" value="1"/>
</dbReference>
<keyword evidence="5 6" id="KW-0472">Membrane</keyword>
<organism evidence="7 8">
    <name type="scientific">Syncephalastrum racemosum</name>
    <name type="common">Filamentous fungus</name>
    <dbReference type="NCBI Taxonomy" id="13706"/>
    <lineage>
        <taxon>Eukaryota</taxon>
        <taxon>Fungi</taxon>
        <taxon>Fungi incertae sedis</taxon>
        <taxon>Mucoromycota</taxon>
        <taxon>Mucoromycotina</taxon>
        <taxon>Mucoromycetes</taxon>
        <taxon>Mucorales</taxon>
        <taxon>Syncephalastraceae</taxon>
        <taxon>Syncephalastrum</taxon>
    </lineage>
</organism>
<dbReference type="PANTHER" id="PTHR31123:SF1">
    <property type="entry name" value="ACCUMULATION OF DYADS PROTEIN 2-RELATED"/>
    <property type="match status" value="1"/>
</dbReference>
<evidence type="ECO:0000256" key="6">
    <source>
        <dbReference type="SAM" id="Phobius"/>
    </source>
</evidence>
<keyword evidence="3 6" id="KW-0812">Transmembrane</keyword>
<sequence>MSTEKPQVDYHETIEVVSDTSVEQQVRDIVAKLQQEGQVSPPKKVANPITIGFGSFALCSFVLGLFNAGIITDLPQVAVGVALGNGAIGQLVAGIALLCQGDTFSSTTFMMYSGFFFAYTLMFCSGSGFLEATTANGIHELNQCMGLIQLAYAIVTACYFFGSLRMPIVIRIVLALVFCCYFFGCLGAFTGVVVLTKIGGWFSFALAIGSWYIMCAMLYDEEHTFIKLPLF</sequence>
<feature type="transmembrane region" description="Helical" evidence="6">
    <location>
        <begin position="168"/>
        <end position="194"/>
    </location>
</feature>
<feature type="transmembrane region" description="Helical" evidence="6">
    <location>
        <begin position="110"/>
        <end position="132"/>
    </location>
</feature>
<dbReference type="GO" id="GO:0015123">
    <property type="term" value="F:acetate transmembrane transporter activity"/>
    <property type="evidence" value="ECO:0007669"/>
    <property type="project" value="TreeGrafter"/>
</dbReference>
<comment type="similarity">
    <text evidence="2">Belongs to the acetate uptake transporter (AceTr) (TC 2.A.96) family.</text>
</comment>
<comment type="caution">
    <text evidence="7">The sequence shown here is derived from an EMBL/GenBank/DDBJ whole genome shotgun (WGS) entry which is preliminary data.</text>
</comment>
<feature type="transmembrane region" description="Helical" evidence="6">
    <location>
        <begin position="77"/>
        <end position="98"/>
    </location>
</feature>
<keyword evidence="8" id="KW-1185">Reference proteome</keyword>
<dbReference type="OrthoDB" id="3648309at2759"/>
<dbReference type="EMBL" id="MCGN01000001">
    <property type="protein sequence ID" value="ORZ02988.1"/>
    <property type="molecule type" value="Genomic_DNA"/>
</dbReference>
<keyword evidence="4 6" id="KW-1133">Transmembrane helix</keyword>
<gene>
    <name evidence="7" type="ORF">BCR43DRAFT_534797</name>
</gene>
<dbReference type="InterPro" id="IPR051633">
    <property type="entry name" value="AceTr"/>
</dbReference>
<evidence type="ECO:0000256" key="4">
    <source>
        <dbReference type="ARBA" id="ARBA00022989"/>
    </source>
</evidence>
<accession>A0A1X2HV71</accession>